<sequence>MTSQRMNATSNYSQKPEKYQCKSINHTVIILCIDLMLVWFFEEVSTANDSERVSAINVLTG</sequence>
<dbReference type="Proteomes" id="UP000036681">
    <property type="component" value="Unplaced"/>
</dbReference>
<keyword evidence="1" id="KW-1185">Reference proteome</keyword>
<name>A0A0M3ISQ3_ASCLU</name>
<accession>A0A0M3ISQ3</accession>
<evidence type="ECO:0000313" key="2">
    <source>
        <dbReference type="WBParaSite" id="ALUE_0002178101-mRNA-1"/>
    </source>
</evidence>
<dbReference type="AlphaFoldDB" id="A0A0M3ISQ3"/>
<protein>
    <submittedName>
        <fullName evidence="2">Uncharacterized protein</fullName>
    </submittedName>
</protein>
<dbReference type="WBParaSite" id="ALUE_0002178101-mRNA-1">
    <property type="protein sequence ID" value="ALUE_0002178101-mRNA-1"/>
    <property type="gene ID" value="ALUE_0002178101"/>
</dbReference>
<reference evidence="2" key="1">
    <citation type="submission" date="2017-02" db="UniProtKB">
        <authorList>
            <consortium name="WormBaseParasite"/>
        </authorList>
    </citation>
    <scope>IDENTIFICATION</scope>
</reference>
<proteinExistence type="predicted"/>
<organism evidence="1 2">
    <name type="scientific">Ascaris lumbricoides</name>
    <name type="common">Giant roundworm</name>
    <dbReference type="NCBI Taxonomy" id="6252"/>
    <lineage>
        <taxon>Eukaryota</taxon>
        <taxon>Metazoa</taxon>
        <taxon>Ecdysozoa</taxon>
        <taxon>Nematoda</taxon>
        <taxon>Chromadorea</taxon>
        <taxon>Rhabditida</taxon>
        <taxon>Spirurina</taxon>
        <taxon>Ascaridomorpha</taxon>
        <taxon>Ascaridoidea</taxon>
        <taxon>Ascarididae</taxon>
        <taxon>Ascaris</taxon>
    </lineage>
</organism>
<evidence type="ECO:0000313" key="1">
    <source>
        <dbReference type="Proteomes" id="UP000036681"/>
    </source>
</evidence>